<feature type="domain" description="Guanylate cyclase" evidence="2">
    <location>
        <begin position="14"/>
        <end position="124"/>
    </location>
</feature>
<dbReference type="InterPro" id="IPR019734">
    <property type="entry name" value="TPR_rpt"/>
</dbReference>
<dbReference type="AlphaFoldDB" id="I4YYR9"/>
<dbReference type="Proteomes" id="UP000003947">
    <property type="component" value="Unassembled WGS sequence"/>
</dbReference>
<sequence>MNPQKQRVERRLAAILAADVAGYSRLMEADEVGTLRILTAHRAIMDGLISENGGRIANTAGDSLLAEFPSAVDAVQCAVEIQERLGLEPGSQSLRFRIGVHVGDVMVRDGDLLGDGVNVAARLQELAPPGSICVSETAYHYVRKLLPLSFSDLGPQRVKNMEEPVRAYSLKPGPVASTSSDHAKPLSLPDRPSIAVLPFANLSEDPQQEYFADGLVEDIITGLSRVRSFFVIARNSSFTYKGRAVDVRQVSRELGVQYVLEGSIRKAGSRVRIAGQLIDGMTGHHVWADRFDGDMSDIFELQDRVTESVVGAVEPSIRLEEIRQAHNKPTTSVTAYDLYLRALPCFYKMTREGFADVRRLTNEALSIDPGFTLAKALGAYIRSISVSQCWHEPDDIRVAIRMAREVMSEARDDPTSLRFAAQVLAYSAKDYEAALNAIERSLSLNPNSAQSYTSSGWVNTHASRPLVAIDHFHKAMRLSPLDPEKGIALSGIGMCYLMLEQFEEALNWGEIALREMPGYGSSYRVVIGALVGLGRLDEAKMAAERLMEAFPTYTLSLQRQINPWRDQTFAQRYLDALQAAGIPE</sequence>
<dbReference type="SUPFAM" id="SSF55073">
    <property type="entry name" value="Nucleotide cyclase"/>
    <property type="match status" value="1"/>
</dbReference>
<dbReference type="PROSITE" id="PS50005">
    <property type="entry name" value="TPR"/>
    <property type="match status" value="1"/>
</dbReference>
<dbReference type="Gene3D" id="1.25.40.10">
    <property type="entry name" value="Tetratricopeptide repeat domain"/>
    <property type="match status" value="1"/>
</dbReference>
<gene>
    <name evidence="3" type="ORF">MicloDRAFT_00015820</name>
</gene>
<dbReference type="SUPFAM" id="SSF48452">
    <property type="entry name" value="TPR-like"/>
    <property type="match status" value="2"/>
</dbReference>
<reference evidence="3 4" key="1">
    <citation type="submission" date="2012-02" db="EMBL/GenBank/DDBJ databases">
        <title>Improved High-Quality Draft sequence of Microvirga sp. WSM3557.</title>
        <authorList>
            <consortium name="US DOE Joint Genome Institute"/>
            <person name="Lucas S."/>
            <person name="Han J."/>
            <person name="Lapidus A."/>
            <person name="Cheng J.-F."/>
            <person name="Goodwin L."/>
            <person name="Pitluck S."/>
            <person name="Peters L."/>
            <person name="Zhang X."/>
            <person name="Detter J.C."/>
            <person name="Han C."/>
            <person name="Tapia R."/>
            <person name="Land M."/>
            <person name="Hauser L."/>
            <person name="Kyrpides N."/>
            <person name="Ivanova N."/>
            <person name="Pagani I."/>
            <person name="Brau L."/>
            <person name="Yates R."/>
            <person name="O'Hara G."/>
            <person name="Rui T."/>
            <person name="Howieson J."/>
            <person name="Reeve W."/>
            <person name="Woyke T."/>
        </authorList>
    </citation>
    <scope>NUCLEOTIDE SEQUENCE [LARGE SCALE GENOMIC DNA]</scope>
    <source>
        <strain evidence="3 4">WSM3557</strain>
    </source>
</reference>
<dbReference type="PANTHER" id="PTHR43081:SF19">
    <property type="entry name" value="PH-SENSITIVE ADENYLATE CYCLASE RV1264"/>
    <property type="match status" value="1"/>
</dbReference>
<dbReference type="GO" id="GO:0004016">
    <property type="term" value="F:adenylate cyclase activity"/>
    <property type="evidence" value="ECO:0007669"/>
    <property type="project" value="UniProtKB-ARBA"/>
</dbReference>
<dbReference type="InterPro" id="IPR001054">
    <property type="entry name" value="A/G_cyclase"/>
</dbReference>
<dbReference type="SMART" id="SM00028">
    <property type="entry name" value="TPR"/>
    <property type="match status" value="3"/>
</dbReference>
<evidence type="ECO:0000313" key="4">
    <source>
        <dbReference type="Proteomes" id="UP000003947"/>
    </source>
</evidence>
<dbReference type="InterPro" id="IPR050697">
    <property type="entry name" value="Adenylyl/Guanylyl_Cyclase_3/4"/>
</dbReference>
<dbReference type="GO" id="GO:0006171">
    <property type="term" value="P:cAMP biosynthetic process"/>
    <property type="evidence" value="ECO:0007669"/>
    <property type="project" value="TreeGrafter"/>
</dbReference>
<keyword evidence="1" id="KW-0802">TPR repeat</keyword>
<dbReference type="HOGENOM" id="CLU_019981_0_0_5"/>
<name>I4YYR9_9HYPH</name>
<evidence type="ECO:0000259" key="2">
    <source>
        <dbReference type="PROSITE" id="PS50125"/>
    </source>
</evidence>
<dbReference type="eggNOG" id="COG5616">
    <property type="taxonomic scope" value="Bacteria"/>
</dbReference>
<dbReference type="PROSITE" id="PS50125">
    <property type="entry name" value="GUANYLATE_CYCLASE_2"/>
    <property type="match status" value="1"/>
</dbReference>
<dbReference type="PATRIC" id="fig|864069.3.peg.1756"/>
<dbReference type="Gene3D" id="3.40.50.10070">
    <property type="entry name" value="TolB, N-terminal domain"/>
    <property type="match status" value="1"/>
</dbReference>
<accession>I4YYR9</accession>
<evidence type="ECO:0000256" key="1">
    <source>
        <dbReference type="PROSITE-ProRule" id="PRU00339"/>
    </source>
</evidence>
<protein>
    <submittedName>
        <fullName evidence="3">Putative integral membrane protein</fullName>
    </submittedName>
</protein>
<dbReference type="CDD" id="cd07302">
    <property type="entry name" value="CHD"/>
    <property type="match status" value="1"/>
</dbReference>
<dbReference type="STRING" id="864069.MicloDRAFT_00015820"/>
<dbReference type="Pfam" id="PF00211">
    <property type="entry name" value="Guanylate_cyc"/>
    <property type="match status" value="1"/>
</dbReference>
<dbReference type="InterPro" id="IPR011990">
    <property type="entry name" value="TPR-like_helical_dom_sf"/>
</dbReference>
<dbReference type="EMBL" id="JH660641">
    <property type="protein sequence ID" value="EIM29111.1"/>
    <property type="molecule type" value="Genomic_DNA"/>
</dbReference>
<dbReference type="eggNOG" id="COG2114">
    <property type="taxonomic scope" value="Bacteria"/>
</dbReference>
<evidence type="ECO:0000313" key="3">
    <source>
        <dbReference type="EMBL" id="EIM29111.1"/>
    </source>
</evidence>
<proteinExistence type="predicted"/>
<keyword evidence="4" id="KW-1185">Reference proteome</keyword>
<organism evidence="3 4">
    <name type="scientific">Microvirga lotononidis</name>
    <dbReference type="NCBI Taxonomy" id="864069"/>
    <lineage>
        <taxon>Bacteria</taxon>
        <taxon>Pseudomonadati</taxon>
        <taxon>Pseudomonadota</taxon>
        <taxon>Alphaproteobacteria</taxon>
        <taxon>Hyphomicrobiales</taxon>
        <taxon>Methylobacteriaceae</taxon>
        <taxon>Microvirga</taxon>
    </lineage>
</organism>
<dbReference type="GO" id="GO:0035556">
    <property type="term" value="P:intracellular signal transduction"/>
    <property type="evidence" value="ECO:0007669"/>
    <property type="project" value="InterPro"/>
</dbReference>
<dbReference type="OrthoDB" id="9807521at2"/>
<dbReference type="PANTHER" id="PTHR43081">
    <property type="entry name" value="ADENYLATE CYCLASE, TERMINAL-DIFFERENTIATION SPECIFIC-RELATED"/>
    <property type="match status" value="1"/>
</dbReference>
<feature type="repeat" description="TPR" evidence="1">
    <location>
        <begin position="415"/>
        <end position="448"/>
    </location>
</feature>
<dbReference type="RefSeq" id="WP_009490531.1">
    <property type="nucleotide sequence ID" value="NZ_CP141048.1"/>
</dbReference>
<dbReference type="eggNOG" id="COG0457">
    <property type="taxonomic scope" value="Bacteria"/>
</dbReference>
<dbReference type="Gene3D" id="3.30.70.1230">
    <property type="entry name" value="Nucleotide cyclase"/>
    <property type="match status" value="1"/>
</dbReference>
<dbReference type="InterPro" id="IPR029787">
    <property type="entry name" value="Nucleotide_cyclase"/>
</dbReference>